<protein>
    <submittedName>
        <fullName evidence="1">Uncharacterized protein</fullName>
    </submittedName>
</protein>
<sequence>MTSAPIITEQRLFAVTLRRPWAALVALGVCPVISLPSADEYLFGEYVAIHASAEEDSRAAERLALARAEVPEHELAQVTDAVVAVARARRLESISPSLAPALSPWAHGSVLLWVDTPVPIAPVPTRGGRSMWTPPEELRVRLGRAYRDARAEQKALARAAQWNEELEAQLSRVLTVDEPGRARGPAPFIHTALHSVLPAQRVQRLVPCAHCGRLWSGGGPGRFHSYRLPSAKCEEPGWPRCSHGTPHFADCRWTVPVPPPCCRTQTGAAA</sequence>
<dbReference type="Proteomes" id="UP000217257">
    <property type="component" value="Chromosome"/>
</dbReference>
<dbReference type="AlphaFoldDB" id="A0A250JDC7"/>
<dbReference type="RefSeq" id="WP_095988922.1">
    <property type="nucleotide sequence ID" value="NZ_CP022098.1"/>
</dbReference>
<dbReference type="KEGG" id="cfus:CYFUS_006618"/>
<evidence type="ECO:0000313" key="1">
    <source>
        <dbReference type="EMBL" id="ATB41156.1"/>
    </source>
</evidence>
<accession>A0A250JDC7</accession>
<dbReference type="EMBL" id="CP022098">
    <property type="protein sequence ID" value="ATB41156.1"/>
    <property type="molecule type" value="Genomic_DNA"/>
</dbReference>
<name>A0A250JDC7_9BACT</name>
<organism evidence="1 2">
    <name type="scientific">Cystobacter fuscus</name>
    <dbReference type="NCBI Taxonomy" id="43"/>
    <lineage>
        <taxon>Bacteria</taxon>
        <taxon>Pseudomonadati</taxon>
        <taxon>Myxococcota</taxon>
        <taxon>Myxococcia</taxon>
        <taxon>Myxococcales</taxon>
        <taxon>Cystobacterineae</taxon>
        <taxon>Archangiaceae</taxon>
        <taxon>Cystobacter</taxon>
    </lineage>
</organism>
<evidence type="ECO:0000313" key="2">
    <source>
        <dbReference type="Proteomes" id="UP000217257"/>
    </source>
</evidence>
<proteinExistence type="predicted"/>
<reference evidence="1 2" key="1">
    <citation type="submission" date="2017-06" db="EMBL/GenBank/DDBJ databases">
        <title>Sequencing and comparative analysis of myxobacterial genomes.</title>
        <authorList>
            <person name="Rupp O."/>
            <person name="Goesmann A."/>
            <person name="Sogaard-Andersen L."/>
        </authorList>
    </citation>
    <scope>NUCLEOTIDE SEQUENCE [LARGE SCALE GENOMIC DNA]</scope>
    <source>
        <strain evidence="1 2">DSM 52655</strain>
    </source>
</reference>
<gene>
    <name evidence="1" type="ORF">CYFUS_006618</name>
</gene>